<dbReference type="PROSITE" id="PS50112">
    <property type="entry name" value="PAS"/>
    <property type="match status" value="1"/>
</dbReference>
<dbReference type="GO" id="GO:0016020">
    <property type="term" value="C:membrane"/>
    <property type="evidence" value="ECO:0007669"/>
    <property type="project" value="UniProtKB-SubCell"/>
</dbReference>
<accession>A0A918MWA0</accession>
<feature type="domain" description="Methyl-accepting transducer" evidence="6">
    <location>
        <begin position="249"/>
        <end position="485"/>
    </location>
</feature>
<dbReference type="InterPro" id="IPR004089">
    <property type="entry name" value="MCPsignal_dom"/>
</dbReference>
<dbReference type="AlphaFoldDB" id="A0A918MWA0"/>
<evidence type="ECO:0000313" key="8">
    <source>
        <dbReference type="EMBL" id="GGW78187.1"/>
    </source>
</evidence>
<dbReference type="NCBIfam" id="TIGR00229">
    <property type="entry name" value="sensory_box"/>
    <property type="match status" value="1"/>
</dbReference>
<evidence type="ECO:0000259" key="6">
    <source>
        <dbReference type="PROSITE" id="PS50111"/>
    </source>
</evidence>
<keyword evidence="8" id="KW-0675">Receptor</keyword>
<dbReference type="InterPro" id="IPR013655">
    <property type="entry name" value="PAS_fold_3"/>
</dbReference>
<evidence type="ECO:0000256" key="3">
    <source>
        <dbReference type="ARBA" id="ARBA00029447"/>
    </source>
</evidence>
<sequence>MRNNQPVTQREYQFPPEYRLISSTDRRGVLQHCNDEFEEVSGFTRDELIGKNHNIIRHPDMPPAVFKEMWSTLQSGKTWMGLVKNRRKNGDHYWVSAFVTPVFENKEIIGFESVRVPAMENSKKRAEDVYARLRDGKSPVALSRRMLHTAKRLLPFWAGGIPLVALIGFTGGSVAALIAAAGLAGIAGWQLVNYNASWSSFLEINPDSYSNPVVAVTYSSELGPRAQAKLAFMSELAKTRTALARISDSSGALSRIAVTTHEQAEFTSAAIVQQNDATQQIASAVTQMSQAIQEVAERVESNAASAKEASNNVKTGNRKAKQAMVAIVELKEAVESISETVTELAQSTNDIGEAASLISTIAEQTNLLALNAAIEAARAGEQGRGFAVVADEVRSLASKTRESTDRIHHIIQVLAERSDRAVKVSSSGLESARKGTEIVEETRTVLNEIDDSVEGIADATVEMSSSVEEQSSVAEHINQQIVEIADSANETKRSSEASLTASQSLRDTVKELHSLITRFNTTKRIGDD</sequence>
<keyword evidence="5" id="KW-0812">Transmembrane</keyword>
<dbReference type="InterPro" id="IPR035965">
    <property type="entry name" value="PAS-like_dom_sf"/>
</dbReference>
<dbReference type="SUPFAM" id="SSF58104">
    <property type="entry name" value="Methyl-accepting chemotaxis protein (MCP) signaling domain"/>
    <property type="match status" value="1"/>
</dbReference>
<keyword evidence="2 4" id="KW-0807">Transducer</keyword>
<dbReference type="Pfam" id="PF00015">
    <property type="entry name" value="MCPsignal"/>
    <property type="match status" value="1"/>
</dbReference>
<evidence type="ECO:0000256" key="2">
    <source>
        <dbReference type="ARBA" id="ARBA00023224"/>
    </source>
</evidence>
<dbReference type="Proteomes" id="UP000631300">
    <property type="component" value="Unassembled WGS sequence"/>
</dbReference>
<dbReference type="Gene3D" id="1.10.287.950">
    <property type="entry name" value="Methyl-accepting chemotaxis protein"/>
    <property type="match status" value="1"/>
</dbReference>
<organism evidence="8 9">
    <name type="scientific">Alteromonas halophila</name>
    <dbReference type="NCBI Taxonomy" id="516698"/>
    <lineage>
        <taxon>Bacteria</taxon>
        <taxon>Pseudomonadati</taxon>
        <taxon>Pseudomonadota</taxon>
        <taxon>Gammaproteobacteria</taxon>
        <taxon>Alteromonadales</taxon>
        <taxon>Alteromonadaceae</taxon>
        <taxon>Alteromonas/Salinimonas group</taxon>
        <taxon>Alteromonas</taxon>
    </lineage>
</organism>
<evidence type="ECO:0000256" key="5">
    <source>
        <dbReference type="SAM" id="Phobius"/>
    </source>
</evidence>
<dbReference type="RefSeq" id="WP_189403859.1">
    <property type="nucleotide sequence ID" value="NZ_BMXP01000002.1"/>
</dbReference>
<evidence type="ECO:0000313" key="9">
    <source>
        <dbReference type="Proteomes" id="UP000631300"/>
    </source>
</evidence>
<dbReference type="GO" id="GO:0007165">
    <property type="term" value="P:signal transduction"/>
    <property type="evidence" value="ECO:0007669"/>
    <property type="project" value="UniProtKB-KW"/>
</dbReference>
<comment type="subcellular location">
    <subcellularLocation>
        <location evidence="1">Membrane</location>
    </subcellularLocation>
</comment>
<keyword evidence="5" id="KW-1133">Transmembrane helix</keyword>
<evidence type="ECO:0000256" key="1">
    <source>
        <dbReference type="ARBA" id="ARBA00004370"/>
    </source>
</evidence>
<dbReference type="SMART" id="SM00283">
    <property type="entry name" value="MA"/>
    <property type="match status" value="1"/>
</dbReference>
<dbReference type="SUPFAM" id="SSF55785">
    <property type="entry name" value="PYP-like sensor domain (PAS domain)"/>
    <property type="match status" value="1"/>
</dbReference>
<reference evidence="8" key="1">
    <citation type="journal article" date="2014" name="Int. J. Syst. Evol. Microbiol.">
        <title>Complete genome sequence of Corynebacterium casei LMG S-19264T (=DSM 44701T), isolated from a smear-ripened cheese.</title>
        <authorList>
            <consortium name="US DOE Joint Genome Institute (JGI-PGF)"/>
            <person name="Walter F."/>
            <person name="Albersmeier A."/>
            <person name="Kalinowski J."/>
            <person name="Ruckert C."/>
        </authorList>
    </citation>
    <scope>NUCLEOTIDE SEQUENCE</scope>
    <source>
        <strain evidence="8">KCTC 22164</strain>
    </source>
</reference>
<dbReference type="FunFam" id="1.10.287.950:FF:000001">
    <property type="entry name" value="Methyl-accepting chemotaxis sensory transducer"/>
    <property type="match status" value="1"/>
</dbReference>
<dbReference type="PROSITE" id="PS50111">
    <property type="entry name" value="CHEMOTAXIS_TRANSDUC_2"/>
    <property type="match status" value="1"/>
</dbReference>
<dbReference type="Pfam" id="PF08447">
    <property type="entry name" value="PAS_3"/>
    <property type="match status" value="1"/>
</dbReference>
<feature type="transmembrane region" description="Helical" evidence="5">
    <location>
        <begin position="154"/>
        <end position="187"/>
    </location>
</feature>
<dbReference type="EMBL" id="BMXP01000002">
    <property type="protein sequence ID" value="GGW78187.1"/>
    <property type="molecule type" value="Genomic_DNA"/>
</dbReference>
<comment type="caution">
    <text evidence="8">The sequence shown here is derived from an EMBL/GenBank/DDBJ whole genome shotgun (WGS) entry which is preliminary data.</text>
</comment>
<dbReference type="GO" id="GO:0006935">
    <property type="term" value="P:chemotaxis"/>
    <property type="evidence" value="ECO:0007669"/>
    <property type="project" value="UniProtKB-ARBA"/>
</dbReference>
<dbReference type="InterPro" id="IPR000014">
    <property type="entry name" value="PAS"/>
</dbReference>
<dbReference type="Gene3D" id="3.30.450.20">
    <property type="entry name" value="PAS domain"/>
    <property type="match status" value="1"/>
</dbReference>
<feature type="domain" description="PAS" evidence="7">
    <location>
        <begin position="25"/>
        <end position="76"/>
    </location>
</feature>
<evidence type="ECO:0000259" key="7">
    <source>
        <dbReference type="PROSITE" id="PS50112"/>
    </source>
</evidence>
<dbReference type="PANTHER" id="PTHR32089:SF74">
    <property type="entry name" value="METHYL-ACCEPTING CHEMOTAXIS PROTEIN AER"/>
    <property type="match status" value="1"/>
</dbReference>
<evidence type="ECO:0000256" key="4">
    <source>
        <dbReference type="PROSITE-ProRule" id="PRU00284"/>
    </source>
</evidence>
<comment type="similarity">
    <text evidence="3">Belongs to the methyl-accepting chemotaxis (MCP) protein family.</text>
</comment>
<protein>
    <submittedName>
        <fullName evidence="8">Aerotaxis receptor</fullName>
    </submittedName>
</protein>
<proteinExistence type="inferred from homology"/>
<name>A0A918MWA0_9ALTE</name>
<keyword evidence="9" id="KW-1185">Reference proteome</keyword>
<gene>
    <name evidence="8" type="primary">aer-2</name>
    <name evidence="8" type="ORF">GCM10007391_08440</name>
</gene>
<reference evidence="8" key="2">
    <citation type="submission" date="2020-09" db="EMBL/GenBank/DDBJ databases">
        <authorList>
            <person name="Sun Q."/>
            <person name="Kim S."/>
        </authorList>
    </citation>
    <scope>NUCLEOTIDE SEQUENCE</scope>
    <source>
        <strain evidence="8">KCTC 22164</strain>
    </source>
</reference>
<keyword evidence="5" id="KW-0472">Membrane</keyword>
<dbReference type="PANTHER" id="PTHR32089">
    <property type="entry name" value="METHYL-ACCEPTING CHEMOTAXIS PROTEIN MCPB"/>
    <property type="match status" value="1"/>
</dbReference>
<dbReference type="CDD" id="cd00130">
    <property type="entry name" value="PAS"/>
    <property type="match status" value="1"/>
</dbReference>